<accession>A0A2B8BD73</accession>
<reference evidence="4" key="1">
    <citation type="submission" date="2017-10" db="EMBL/GenBank/DDBJ databases">
        <authorList>
            <person name="Kravchenko I.K."/>
            <person name="Grouzdev D.S."/>
        </authorList>
    </citation>
    <scope>NUCLEOTIDE SEQUENCE [LARGE SCALE GENOMIC DNA]</scope>
    <source>
        <strain evidence="4">B2</strain>
    </source>
</reference>
<dbReference type="Proteomes" id="UP000225379">
    <property type="component" value="Unassembled WGS sequence"/>
</dbReference>
<evidence type="ECO:0000313" key="3">
    <source>
        <dbReference type="EMBL" id="PGH55881.1"/>
    </source>
</evidence>
<comment type="caution">
    <text evidence="3">The sequence shown here is derived from an EMBL/GenBank/DDBJ whole genome shotgun (WGS) entry which is preliminary data.</text>
</comment>
<sequence>MSGVIKGVGKVFKRVASGASKILPVALAAGAVMFTAGNALGVTSSWGDAVKSVTDSLGMGSTLSNVISGAVTNAGYGAVAGAATGAMTGDAMKGAQYGAATGAVMGGAKGAYDSYAGGDGGGGDPAPSETASGGDAAGTGARVETAPPPSDSAQGARNGLLRTNMPGSTTNVAATPANALTGTTAPAAANASGGGIFDKGGWLERNQGLVGNTLTGLGKGLMTADAGDAQVKAMKERADIIRSNYGGARTGLLTASSNAQATAGQQPGMAPSQRFSAAGVQAQYVYDPATGRYVLVPATV</sequence>
<evidence type="ECO:0000313" key="4">
    <source>
        <dbReference type="Proteomes" id="UP000225379"/>
    </source>
</evidence>
<dbReference type="AlphaFoldDB" id="A0A2B8BD73"/>
<feature type="region of interest" description="Disordered" evidence="1">
    <location>
        <begin position="120"/>
        <end position="174"/>
    </location>
</feature>
<feature type="compositionally biased region" description="Low complexity" evidence="1">
    <location>
        <begin position="125"/>
        <end position="141"/>
    </location>
</feature>
<dbReference type="Pfam" id="PF13436">
    <property type="entry name" value="Gly-zipper_OmpA"/>
    <property type="match status" value="1"/>
</dbReference>
<dbReference type="OrthoDB" id="9967527at2"/>
<name>A0A2B8BD73_9PROT</name>
<feature type="domain" description="Glycine-zipper-containing OmpA-like membrane" evidence="2">
    <location>
        <begin position="68"/>
        <end position="110"/>
    </location>
</feature>
<evidence type="ECO:0000256" key="1">
    <source>
        <dbReference type="SAM" id="MobiDB-lite"/>
    </source>
</evidence>
<keyword evidence="4" id="KW-1185">Reference proteome</keyword>
<dbReference type="EMBL" id="PDKW01000042">
    <property type="protein sequence ID" value="PGH55881.1"/>
    <property type="molecule type" value="Genomic_DNA"/>
</dbReference>
<feature type="compositionally biased region" description="Polar residues" evidence="1">
    <location>
        <begin position="165"/>
        <end position="174"/>
    </location>
</feature>
<dbReference type="InterPro" id="IPR025693">
    <property type="entry name" value="Gly-zipper_OmpA-like_dom"/>
</dbReference>
<dbReference type="RefSeq" id="WP_098738595.1">
    <property type="nucleotide sequence ID" value="NZ_PDKW01000042.1"/>
</dbReference>
<gene>
    <name evidence="3" type="ORF">CRT60_21760</name>
</gene>
<protein>
    <recommendedName>
        <fullName evidence="2">Glycine-zipper-containing OmpA-like membrane domain-containing protein</fullName>
    </recommendedName>
</protein>
<evidence type="ECO:0000259" key="2">
    <source>
        <dbReference type="Pfam" id="PF13436"/>
    </source>
</evidence>
<organism evidence="3 4">
    <name type="scientific">Azospirillum palustre</name>
    <dbReference type="NCBI Taxonomy" id="2044885"/>
    <lineage>
        <taxon>Bacteria</taxon>
        <taxon>Pseudomonadati</taxon>
        <taxon>Pseudomonadota</taxon>
        <taxon>Alphaproteobacteria</taxon>
        <taxon>Rhodospirillales</taxon>
        <taxon>Azospirillaceae</taxon>
        <taxon>Azospirillum</taxon>
    </lineage>
</organism>
<proteinExistence type="predicted"/>